<comment type="caution">
    <text evidence="2">The sequence shown here is derived from an EMBL/GenBank/DDBJ whole genome shotgun (WGS) entry which is preliminary data.</text>
</comment>
<keyword evidence="3" id="KW-1185">Reference proteome</keyword>
<gene>
    <name evidence="2" type="ORF">EV702DRAFT_30357</name>
</gene>
<dbReference type="Proteomes" id="UP000714275">
    <property type="component" value="Unassembled WGS sequence"/>
</dbReference>
<proteinExistence type="predicted"/>
<protein>
    <submittedName>
        <fullName evidence="2">Uncharacterized protein</fullName>
    </submittedName>
</protein>
<reference evidence="2" key="1">
    <citation type="journal article" date="2020" name="New Phytol.">
        <title>Comparative genomics reveals dynamic genome evolution in host specialist ectomycorrhizal fungi.</title>
        <authorList>
            <person name="Lofgren L.A."/>
            <person name="Nguyen N.H."/>
            <person name="Vilgalys R."/>
            <person name="Ruytinx J."/>
            <person name="Liao H.L."/>
            <person name="Branco S."/>
            <person name="Kuo A."/>
            <person name="LaButti K."/>
            <person name="Lipzen A."/>
            <person name="Andreopoulos W."/>
            <person name="Pangilinan J."/>
            <person name="Riley R."/>
            <person name="Hundley H."/>
            <person name="Na H."/>
            <person name="Barry K."/>
            <person name="Grigoriev I.V."/>
            <person name="Stajich J.E."/>
            <person name="Kennedy P.G."/>
        </authorList>
    </citation>
    <scope>NUCLEOTIDE SEQUENCE</scope>
    <source>
        <strain evidence="2">DOB743</strain>
    </source>
</reference>
<dbReference type="OrthoDB" id="2640540at2759"/>
<feature type="region of interest" description="Disordered" evidence="1">
    <location>
        <begin position="24"/>
        <end position="60"/>
    </location>
</feature>
<name>A0A9P7D8F1_9AGAM</name>
<dbReference type="EMBL" id="JABBWD010000001">
    <property type="protein sequence ID" value="KAG1784050.1"/>
    <property type="molecule type" value="Genomic_DNA"/>
</dbReference>
<feature type="compositionally biased region" description="Basic residues" evidence="1">
    <location>
        <begin position="50"/>
        <end position="60"/>
    </location>
</feature>
<feature type="compositionally biased region" description="Polar residues" evidence="1">
    <location>
        <begin position="102"/>
        <end position="111"/>
    </location>
</feature>
<evidence type="ECO:0000313" key="2">
    <source>
        <dbReference type="EMBL" id="KAG1784050.1"/>
    </source>
</evidence>
<sequence>MSNSQTPDARTALMQSILSRHLQANPVGVSPTSLLRRPSRNLNAPDFVGHRKQAASPSKRKAREVNIALAIRGRTIYNPRANPAAHSAPKTSSPRKKLMKSTAPSYHSLGTSVPLEEKSSSLDILRRMEAEEEHREKDQGFLVEARGDSTPNYQAEDKSPWMGVSESDADYHMLGGSEQGTSSDMEYSPAGWNAPKINSGEEDWKIMFDMYINVQE</sequence>
<organism evidence="2 3">
    <name type="scientific">Suillus placidus</name>
    <dbReference type="NCBI Taxonomy" id="48579"/>
    <lineage>
        <taxon>Eukaryota</taxon>
        <taxon>Fungi</taxon>
        <taxon>Dikarya</taxon>
        <taxon>Basidiomycota</taxon>
        <taxon>Agaricomycotina</taxon>
        <taxon>Agaricomycetes</taxon>
        <taxon>Agaricomycetidae</taxon>
        <taxon>Boletales</taxon>
        <taxon>Suillineae</taxon>
        <taxon>Suillaceae</taxon>
        <taxon>Suillus</taxon>
    </lineage>
</organism>
<evidence type="ECO:0000313" key="3">
    <source>
        <dbReference type="Proteomes" id="UP000714275"/>
    </source>
</evidence>
<evidence type="ECO:0000256" key="1">
    <source>
        <dbReference type="SAM" id="MobiDB-lite"/>
    </source>
</evidence>
<dbReference type="AlphaFoldDB" id="A0A9P7D8F1"/>
<feature type="region of interest" description="Disordered" evidence="1">
    <location>
        <begin position="78"/>
        <end position="114"/>
    </location>
</feature>
<feature type="region of interest" description="Disordered" evidence="1">
    <location>
        <begin position="149"/>
        <end position="194"/>
    </location>
</feature>
<accession>A0A9P7D8F1</accession>